<dbReference type="Proteomes" id="UP001500968">
    <property type="component" value="Unassembled WGS sequence"/>
</dbReference>
<dbReference type="RefSeq" id="WP_324691949.1">
    <property type="nucleotide sequence ID" value="NZ_BAABCR010000003.1"/>
</dbReference>
<evidence type="ECO:0008006" key="3">
    <source>
        <dbReference type="Google" id="ProtNLM"/>
    </source>
</evidence>
<comment type="caution">
    <text evidence="1">The sequence shown here is derived from an EMBL/GenBank/DDBJ whole genome shotgun (WGS) entry which is preliminary data.</text>
</comment>
<reference evidence="2" key="1">
    <citation type="journal article" date="2019" name="Int. J. Syst. Evol. Microbiol.">
        <title>The Global Catalogue of Microorganisms (GCM) 10K type strain sequencing project: providing services to taxonomists for standard genome sequencing and annotation.</title>
        <authorList>
            <consortium name="The Broad Institute Genomics Platform"/>
            <consortium name="The Broad Institute Genome Sequencing Center for Infectious Disease"/>
            <person name="Wu L."/>
            <person name="Ma J."/>
        </authorList>
    </citation>
    <scope>NUCLEOTIDE SEQUENCE [LARGE SCALE GENOMIC DNA]</scope>
    <source>
        <strain evidence="2">JCM 17064</strain>
    </source>
</reference>
<gene>
    <name evidence="1" type="ORF">GCM10022386_01720</name>
</gene>
<dbReference type="EMBL" id="BAABCR010000003">
    <property type="protein sequence ID" value="GAA4022476.1"/>
    <property type="molecule type" value="Genomic_DNA"/>
</dbReference>
<dbReference type="InterPro" id="IPR038493">
    <property type="entry name" value="MqsR_sf"/>
</dbReference>
<accession>A0ABP7T852</accession>
<organism evidence="1 2">
    <name type="scientific">Flavobacterium cheonhonense</name>
    <dbReference type="NCBI Taxonomy" id="706185"/>
    <lineage>
        <taxon>Bacteria</taxon>
        <taxon>Pseudomonadati</taxon>
        <taxon>Bacteroidota</taxon>
        <taxon>Flavobacteriia</taxon>
        <taxon>Flavobacteriales</taxon>
        <taxon>Flavobacteriaceae</taxon>
        <taxon>Flavobacterium</taxon>
    </lineage>
</organism>
<name>A0ABP7T852_9FLAO</name>
<proteinExistence type="predicted"/>
<sequence length="116" mass="13422">MATKAEVDRFLREVREKIAIFDIAFRPRDKNTQALLDLGISPNDRLKYIMGLSSDNYYRGPSHDTHDTSRPDYYEFGIMINGQEVYIKISLGLDNKRVDCMSFHVAEDVITYPLKS</sequence>
<dbReference type="Gene3D" id="3.30.2310.40">
    <property type="match status" value="1"/>
</dbReference>
<protein>
    <recommendedName>
        <fullName evidence="3">Toxin</fullName>
    </recommendedName>
</protein>
<evidence type="ECO:0000313" key="2">
    <source>
        <dbReference type="Proteomes" id="UP001500968"/>
    </source>
</evidence>
<evidence type="ECO:0000313" key="1">
    <source>
        <dbReference type="EMBL" id="GAA4022476.1"/>
    </source>
</evidence>
<keyword evidence="2" id="KW-1185">Reference proteome</keyword>